<gene>
    <name evidence="1" type="ORF">UFOVP116_369</name>
</gene>
<organism evidence="1">
    <name type="scientific">uncultured Caudovirales phage</name>
    <dbReference type="NCBI Taxonomy" id="2100421"/>
    <lineage>
        <taxon>Viruses</taxon>
        <taxon>Duplodnaviria</taxon>
        <taxon>Heunggongvirae</taxon>
        <taxon>Uroviricota</taxon>
        <taxon>Caudoviricetes</taxon>
        <taxon>Peduoviridae</taxon>
        <taxon>Maltschvirus</taxon>
        <taxon>Maltschvirus maltsch</taxon>
    </lineage>
</organism>
<name>A0A6J5LF96_9CAUD</name>
<evidence type="ECO:0000313" key="1">
    <source>
        <dbReference type="EMBL" id="CAB4130299.1"/>
    </source>
</evidence>
<protein>
    <submittedName>
        <fullName evidence="1">Uncharacterized protein</fullName>
    </submittedName>
</protein>
<accession>A0A6J5LF96</accession>
<dbReference type="EMBL" id="LR796237">
    <property type="protein sequence ID" value="CAB4130299.1"/>
    <property type="molecule type" value="Genomic_DNA"/>
</dbReference>
<sequence>MAKIQESTITIKLSKLIKTGVEETPIVSETLCGDVEALVQELVGQGVIVETTQE</sequence>
<reference evidence="1" key="1">
    <citation type="submission" date="2020-04" db="EMBL/GenBank/DDBJ databases">
        <authorList>
            <person name="Chiriac C."/>
            <person name="Salcher M."/>
            <person name="Ghai R."/>
            <person name="Kavagutti S V."/>
        </authorList>
    </citation>
    <scope>NUCLEOTIDE SEQUENCE</scope>
</reference>
<proteinExistence type="predicted"/>